<dbReference type="EC" id="6.1.1.20" evidence="15"/>
<keyword evidence="21" id="KW-1185">Reference proteome</keyword>
<evidence type="ECO:0000256" key="7">
    <source>
        <dbReference type="ARBA" id="ARBA00022723"/>
    </source>
</evidence>
<keyword evidence="6 15" id="KW-0436">Ligase</keyword>
<keyword evidence="12 15" id="KW-0648">Protein biosynthesis</keyword>
<feature type="domain" description="TRNA-binding" evidence="17">
    <location>
        <begin position="42"/>
        <end position="155"/>
    </location>
</feature>
<evidence type="ECO:0000259" key="18">
    <source>
        <dbReference type="PROSITE" id="PS51447"/>
    </source>
</evidence>
<feature type="domain" description="FDX-ACB" evidence="18">
    <location>
        <begin position="716"/>
        <end position="809"/>
    </location>
</feature>
<dbReference type="PROSITE" id="PS50886">
    <property type="entry name" value="TRBD"/>
    <property type="match status" value="1"/>
</dbReference>
<evidence type="ECO:0000256" key="1">
    <source>
        <dbReference type="ARBA" id="ARBA00004496"/>
    </source>
</evidence>
<dbReference type="GO" id="GO:0006432">
    <property type="term" value="P:phenylalanyl-tRNA aminoacylation"/>
    <property type="evidence" value="ECO:0007669"/>
    <property type="project" value="UniProtKB-UniRule"/>
</dbReference>
<dbReference type="PROSITE" id="PS51483">
    <property type="entry name" value="B5"/>
    <property type="match status" value="1"/>
</dbReference>
<dbReference type="InterPro" id="IPR009061">
    <property type="entry name" value="DNA-bd_dom_put_sf"/>
</dbReference>
<accession>A0A1M6QZ69</accession>
<dbReference type="InterPro" id="IPR005147">
    <property type="entry name" value="tRNA_synthase_B5-dom"/>
</dbReference>
<dbReference type="GO" id="GO:0005524">
    <property type="term" value="F:ATP binding"/>
    <property type="evidence" value="ECO:0007669"/>
    <property type="project" value="UniProtKB-UniRule"/>
</dbReference>
<dbReference type="STRING" id="228958.SAMN04488007_2541"/>
<dbReference type="PANTHER" id="PTHR10947">
    <property type="entry name" value="PHENYLALANYL-TRNA SYNTHETASE BETA CHAIN AND LEUCINE-RICH REPEAT-CONTAINING PROTEIN 47"/>
    <property type="match status" value="1"/>
</dbReference>
<dbReference type="PANTHER" id="PTHR10947:SF0">
    <property type="entry name" value="PHENYLALANINE--TRNA LIGASE BETA SUBUNIT"/>
    <property type="match status" value="1"/>
</dbReference>
<keyword evidence="4 15" id="KW-0963">Cytoplasm</keyword>
<dbReference type="InterPro" id="IPR020825">
    <property type="entry name" value="Phe-tRNA_synthase-like_B3/B4"/>
</dbReference>
<keyword evidence="11 16" id="KW-0694">RNA-binding</keyword>
<name>A0A1M6QZ69_9FLAO</name>
<dbReference type="GO" id="GO:0000049">
    <property type="term" value="F:tRNA binding"/>
    <property type="evidence" value="ECO:0007669"/>
    <property type="project" value="UniProtKB-UniRule"/>
</dbReference>
<protein>
    <recommendedName>
        <fullName evidence="15">Phenylalanine--tRNA ligase beta subunit</fullName>
        <ecNumber evidence="15">6.1.1.20</ecNumber>
    </recommendedName>
    <alternativeName>
        <fullName evidence="15">Phenylalanyl-tRNA synthetase beta subunit</fullName>
        <shortName evidence="15">PheRS</shortName>
    </alternativeName>
</protein>
<comment type="similarity">
    <text evidence="2 15">Belongs to the phenylalanyl-tRNA synthetase beta subunit family. Type 1 subfamily.</text>
</comment>
<dbReference type="HAMAP" id="MF_00283">
    <property type="entry name" value="Phe_tRNA_synth_beta1"/>
    <property type="match status" value="1"/>
</dbReference>
<dbReference type="SUPFAM" id="SSF54991">
    <property type="entry name" value="Anticodon-binding domain of PheRS"/>
    <property type="match status" value="1"/>
</dbReference>
<evidence type="ECO:0000256" key="2">
    <source>
        <dbReference type="ARBA" id="ARBA00008653"/>
    </source>
</evidence>
<dbReference type="CDD" id="cd02796">
    <property type="entry name" value="tRNA_bind_bactPheRS"/>
    <property type="match status" value="1"/>
</dbReference>
<dbReference type="GO" id="GO:0004826">
    <property type="term" value="F:phenylalanine-tRNA ligase activity"/>
    <property type="evidence" value="ECO:0007669"/>
    <property type="project" value="UniProtKB-UniRule"/>
</dbReference>
<dbReference type="Gene3D" id="3.30.56.10">
    <property type="match status" value="2"/>
</dbReference>
<dbReference type="GO" id="GO:0000287">
    <property type="term" value="F:magnesium ion binding"/>
    <property type="evidence" value="ECO:0007669"/>
    <property type="project" value="UniProtKB-UniRule"/>
</dbReference>
<dbReference type="Gene3D" id="3.30.70.380">
    <property type="entry name" value="Ferrodoxin-fold anticodon-binding domain"/>
    <property type="match status" value="1"/>
</dbReference>
<dbReference type="GO" id="GO:0009328">
    <property type="term" value="C:phenylalanine-tRNA ligase complex"/>
    <property type="evidence" value="ECO:0007669"/>
    <property type="project" value="TreeGrafter"/>
</dbReference>
<dbReference type="SMART" id="SM00874">
    <property type="entry name" value="B5"/>
    <property type="match status" value="1"/>
</dbReference>
<dbReference type="Pfam" id="PF03147">
    <property type="entry name" value="FDX-ACB"/>
    <property type="match status" value="1"/>
</dbReference>
<dbReference type="Gene3D" id="3.30.930.10">
    <property type="entry name" value="Bira Bifunctional Protein, Domain 2"/>
    <property type="match status" value="1"/>
</dbReference>
<dbReference type="InterPro" id="IPR045060">
    <property type="entry name" value="Phe-tRNA-ligase_IIc_bsu"/>
</dbReference>
<dbReference type="InterPro" id="IPR041616">
    <property type="entry name" value="PheRS_beta_core"/>
</dbReference>
<evidence type="ECO:0000256" key="6">
    <source>
        <dbReference type="ARBA" id="ARBA00022598"/>
    </source>
</evidence>
<dbReference type="InterPro" id="IPR036690">
    <property type="entry name" value="Fdx_antiC-bd_sf"/>
</dbReference>
<dbReference type="FunFam" id="3.30.70.380:FF:000001">
    <property type="entry name" value="Phenylalanine--tRNA ligase beta subunit"/>
    <property type="match status" value="1"/>
</dbReference>
<proteinExistence type="inferred from homology"/>
<evidence type="ECO:0000256" key="3">
    <source>
        <dbReference type="ARBA" id="ARBA00011209"/>
    </source>
</evidence>
<dbReference type="NCBIfam" id="NF045760">
    <property type="entry name" value="YtpR"/>
    <property type="match status" value="1"/>
</dbReference>
<keyword evidence="9 15" id="KW-0067">ATP-binding</keyword>
<dbReference type="CDD" id="cd00769">
    <property type="entry name" value="PheRS_beta_core"/>
    <property type="match status" value="1"/>
</dbReference>
<evidence type="ECO:0000256" key="15">
    <source>
        <dbReference type="HAMAP-Rule" id="MF_00283"/>
    </source>
</evidence>
<dbReference type="InterPro" id="IPR033714">
    <property type="entry name" value="tRNA_bind_bactPheRS"/>
</dbReference>
<gene>
    <name evidence="15" type="primary">pheT</name>
    <name evidence="20" type="ORF">SAMN04488007_2541</name>
</gene>
<comment type="cofactor">
    <cofactor evidence="15">
        <name>Mg(2+)</name>
        <dbReference type="ChEBI" id="CHEBI:18420"/>
    </cofactor>
    <text evidence="15">Binds 2 magnesium ions per tetramer.</text>
</comment>
<dbReference type="NCBIfam" id="TIGR00472">
    <property type="entry name" value="pheT_bact"/>
    <property type="match status" value="1"/>
</dbReference>
<dbReference type="Gene3D" id="2.40.50.140">
    <property type="entry name" value="Nucleic acid-binding proteins"/>
    <property type="match status" value="1"/>
</dbReference>
<keyword evidence="8 15" id="KW-0547">Nucleotide-binding</keyword>
<keyword evidence="13 15" id="KW-0030">Aminoacyl-tRNA synthetase</keyword>
<dbReference type="Pfam" id="PF17759">
    <property type="entry name" value="tRNA_synthFbeta"/>
    <property type="match status" value="1"/>
</dbReference>
<evidence type="ECO:0000256" key="16">
    <source>
        <dbReference type="PROSITE-ProRule" id="PRU00209"/>
    </source>
</evidence>
<dbReference type="InterPro" id="IPR005146">
    <property type="entry name" value="B3/B4_tRNA-bd"/>
</dbReference>
<organism evidence="20 21">
    <name type="scientific">Maribacter aquivivus</name>
    <dbReference type="NCBI Taxonomy" id="228958"/>
    <lineage>
        <taxon>Bacteria</taxon>
        <taxon>Pseudomonadati</taxon>
        <taxon>Bacteroidota</taxon>
        <taxon>Flavobacteriia</taxon>
        <taxon>Flavobacteriales</taxon>
        <taxon>Flavobacteriaceae</taxon>
        <taxon>Maribacter</taxon>
    </lineage>
</organism>
<keyword evidence="10 15" id="KW-0460">Magnesium</keyword>
<dbReference type="AlphaFoldDB" id="A0A1M6QZ69"/>
<evidence type="ECO:0000256" key="5">
    <source>
        <dbReference type="ARBA" id="ARBA00022555"/>
    </source>
</evidence>
<reference evidence="21" key="1">
    <citation type="submission" date="2016-11" db="EMBL/GenBank/DDBJ databases">
        <authorList>
            <person name="Varghese N."/>
            <person name="Submissions S."/>
        </authorList>
    </citation>
    <scope>NUCLEOTIDE SEQUENCE [LARGE SCALE GENOMIC DNA]</scope>
    <source>
        <strain evidence="21">DSM 16478</strain>
    </source>
</reference>
<dbReference type="SMART" id="SM00896">
    <property type="entry name" value="FDX-ACB"/>
    <property type="match status" value="1"/>
</dbReference>
<feature type="binding site" evidence="15">
    <location>
        <position position="478"/>
    </location>
    <ligand>
        <name>Mg(2+)</name>
        <dbReference type="ChEBI" id="CHEBI:18420"/>
        <note>shared with alpha subunit</note>
    </ligand>
</feature>
<feature type="binding site" evidence="15">
    <location>
        <position position="477"/>
    </location>
    <ligand>
        <name>Mg(2+)</name>
        <dbReference type="ChEBI" id="CHEBI:18420"/>
        <note>shared with alpha subunit</note>
    </ligand>
</feature>
<dbReference type="OrthoDB" id="9805455at2"/>
<comment type="subcellular location">
    <subcellularLocation>
        <location evidence="1 15">Cytoplasm</location>
    </subcellularLocation>
</comment>
<dbReference type="SMART" id="SM00873">
    <property type="entry name" value="B3_4"/>
    <property type="match status" value="1"/>
</dbReference>
<sequence>MKISYNWLKQFIQIDWESQKTGELLTDLGLEVEGVDKFESVKGGLKGIVVGHVLSCEKHTNADKLNVTMVDIGLEAPVQIVCGAKNVAAGQKVPVATIGTTLYTAEGEAWTIKKGKIRGEESFGMICAEDELGLGSSHEGIMVLDKNLKVGTPCSEVFDIEEDEVFEIGLTPNRADAMSHFGVARDLKAGLKQKEITKELITPSTSHFNINDRSLKIDVDVLKTELAPRYCGVTLSNLIVQPSPTWLQNRLKSIGLTPKNNVVDATNYVLHELGQPLHAFDTAKIKGNKILVKTLPKGTKFTTLDGVERTLHEDDLMICDAEKPLCLAGIFGGLGSGVTEETTSIFLESAYFNPVSIRKSAKRHALNTDASFRFERGIDIENVEYSLKRAALLIKEIAGGEITSDVYDLYPKKHPNFEVFLAFEKINKLIGQEIPQDTIKSILASLDIKVKNVTEAGMGLEVPSYRVDVQRQVDVIEEILRVYGYNNVAFSQKLNASIATTEATADHTIQSTIGNSLAAKGYFEILTNSLTNPDYTSLLEDEDEERKSIEIINPLSGDLSVLRRTSLFSALEAASYNINRRRGNLKLFEFGKTYYAKGDKRIEPKYLSILLTGDTVQDNWTTKAVPANFFELKSIVKSVLLRLGFSDLKSQPTTSTIFSEGLTFTNKKKELVSFGLVKKSILKHFDIKQDILYADFDWGTVLKQITTSPVTFKEIPKHPEVKRDFALLLDDKATYRELHDLAFSTERKYLKDMTLFDVYEGENLPEGKKSYAVSFTLQDDKSTLTEKQIEKIMSKLQSTYERNLGAILR</sequence>
<dbReference type="PROSITE" id="PS51447">
    <property type="entry name" value="FDX_ACB"/>
    <property type="match status" value="1"/>
</dbReference>
<dbReference type="InterPro" id="IPR005121">
    <property type="entry name" value="Fdx_antiC-bd"/>
</dbReference>
<evidence type="ECO:0000256" key="13">
    <source>
        <dbReference type="ARBA" id="ARBA00023146"/>
    </source>
</evidence>
<evidence type="ECO:0000313" key="20">
    <source>
        <dbReference type="EMBL" id="SHK25549.1"/>
    </source>
</evidence>
<evidence type="ECO:0000256" key="4">
    <source>
        <dbReference type="ARBA" id="ARBA00022490"/>
    </source>
</evidence>
<evidence type="ECO:0000256" key="9">
    <source>
        <dbReference type="ARBA" id="ARBA00022840"/>
    </source>
</evidence>
<evidence type="ECO:0000256" key="12">
    <source>
        <dbReference type="ARBA" id="ARBA00022917"/>
    </source>
</evidence>
<dbReference type="Pfam" id="PF01588">
    <property type="entry name" value="tRNA_bind"/>
    <property type="match status" value="1"/>
</dbReference>
<dbReference type="EMBL" id="FQZX01000002">
    <property type="protein sequence ID" value="SHK25549.1"/>
    <property type="molecule type" value="Genomic_DNA"/>
</dbReference>
<feature type="domain" description="B5" evidence="19">
    <location>
        <begin position="414"/>
        <end position="490"/>
    </location>
</feature>
<evidence type="ECO:0000259" key="17">
    <source>
        <dbReference type="PROSITE" id="PS50886"/>
    </source>
</evidence>
<dbReference type="SUPFAM" id="SSF46955">
    <property type="entry name" value="Putative DNA-binding domain"/>
    <property type="match status" value="1"/>
</dbReference>
<feature type="binding site" evidence="15">
    <location>
        <position position="468"/>
    </location>
    <ligand>
        <name>Mg(2+)</name>
        <dbReference type="ChEBI" id="CHEBI:18420"/>
        <note>shared with alpha subunit</note>
    </ligand>
</feature>
<dbReference type="SUPFAM" id="SSF55681">
    <property type="entry name" value="Class II aaRS and biotin synthetases"/>
    <property type="match status" value="1"/>
</dbReference>
<dbReference type="RefSeq" id="WP_073244695.1">
    <property type="nucleotide sequence ID" value="NZ_FQZX01000002.1"/>
</dbReference>
<dbReference type="SUPFAM" id="SSF50249">
    <property type="entry name" value="Nucleic acid-binding proteins"/>
    <property type="match status" value="1"/>
</dbReference>
<dbReference type="Pfam" id="PF03483">
    <property type="entry name" value="B3_4"/>
    <property type="match status" value="1"/>
</dbReference>
<dbReference type="Proteomes" id="UP000184314">
    <property type="component" value="Unassembled WGS sequence"/>
</dbReference>
<dbReference type="InterPro" id="IPR002547">
    <property type="entry name" value="tRNA-bd_dom"/>
</dbReference>
<comment type="catalytic activity">
    <reaction evidence="14 15">
        <text>tRNA(Phe) + L-phenylalanine + ATP = L-phenylalanyl-tRNA(Phe) + AMP + diphosphate + H(+)</text>
        <dbReference type="Rhea" id="RHEA:19413"/>
        <dbReference type="Rhea" id="RHEA-COMP:9668"/>
        <dbReference type="Rhea" id="RHEA-COMP:9699"/>
        <dbReference type="ChEBI" id="CHEBI:15378"/>
        <dbReference type="ChEBI" id="CHEBI:30616"/>
        <dbReference type="ChEBI" id="CHEBI:33019"/>
        <dbReference type="ChEBI" id="CHEBI:58095"/>
        <dbReference type="ChEBI" id="CHEBI:78442"/>
        <dbReference type="ChEBI" id="CHEBI:78531"/>
        <dbReference type="ChEBI" id="CHEBI:456215"/>
        <dbReference type="EC" id="6.1.1.20"/>
    </reaction>
</comment>
<dbReference type="InterPro" id="IPR004532">
    <property type="entry name" value="Phe-tRNA-ligase_IIc_bsu_bact"/>
</dbReference>
<dbReference type="FunFam" id="2.40.50.140:FF:000045">
    <property type="entry name" value="Phenylalanine--tRNA ligase beta subunit"/>
    <property type="match status" value="1"/>
</dbReference>
<evidence type="ECO:0000259" key="19">
    <source>
        <dbReference type="PROSITE" id="PS51483"/>
    </source>
</evidence>
<comment type="subunit">
    <text evidence="3 15">Tetramer of two alpha and two beta subunits.</text>
</comment>
<evidence type="ECO:0000313" key="21">
    <source>
        <dbReference type="Proteomes" id="UP000184314"/>
    </source>
</evidence>
<dbReference type="Gene3D" id="3.50.40.10">
    <property type="entry name" value="Phenylalanyl-trna Synthetase, Chain B, domain 3"/>
    <property type="match status" value="1"/>
</dbReference>
<feature type="binding site" evidence="15">
    <location>
        <position position="474"/>
    </location>
    <ligand>
        <name>Mg(2+)</name>
        <dbReference type="ChEBI" id="CHEBI:18420"/>
        <note>shared with alpha subunit</note>
    </ligand>
</feature>
<evidence type="ECO:0000256" key="8">
    <source>
        <dbReference type="ARBA" id="ARBA00022741"/>
    </source>
</evidence>
<dbReference type="Pfam" id="PF03484">
    <property type="entry name" value="B5"/>
    <property type="match status" value="1"/>
</dbReference>
<dbReference type="InterPro" id="IPR045864">
    <property type="entry name" value="aa-tRNA-synth_II/BPL/LPL"/>
</dbReference>
<evidence type="ECO:0000256" key="14">
    <source>
        <dbReference type="ARBA" id="ARBA00049255"/>
    </source>
</evidence>
<keyword evidence="5 16" id="KW-0820">tRNA-binding</keyword>
<evidence type="ECO:0000256" key="10">
    <source>
        <dbReference type="ARBA" id="ARBA00022842"/>
    </source>
</evidence>
<dbReference type="FunFam" id="3.50.40.10:FF:000001">
    <property type="entry name" value="Phenylalanine--tRNA ligase beta subunit"/>
    <property type="match status" value="1"/>
</dbReference>
<keyword evidence="7 15" id="KW-0479">Metal-binding</keyword>
<dbReference type="InterPro" id="IPR012340">
    <property type="entry name" value="NA-bd_OB-fold"/>
</dbReference>
<evidence type="ECO:0000256" key="11">
    <source>
        <dbReference type="ARBA" id="ARBA00022884"/>
    </source>
</evidence>
<dbReference type="SUPFAM" id="SSF56037">
    <property type="entry name" value="PheT/TilS domain"/>
    <property type="match status" value="1"/>
</dbReference>